<dbReference type="Proteomes" id="UP000244089">
    <property type="component" value="Unassembled WGS sequence"/>
</dbReference>
<keyword evidence="5" id="KW-0067">ATP-binding</keyword>
<dbReference type="Proteomes" id="UP000295176">
    <property type="component" value="Unassembled WGS sequence"/>
</dbReference>
<dbReference type="OrthoDB" id="9813569at2"/>
<dbReference type="InterPro" id="IPR002173">
    <property type="entry name" value="Carboh/pur_kinase_PfkB_CS"/>
</dbReference>
<dbReference type="RefSeq" id="WP_108139608.1">
    <property type="nucleotide sequence ID" value="NZ_QAXS01000010.1"/>
</dbReference>
<gene>
    <name evidence="8" type="ORF">C7957_10556</name>
    <name evidence="7" type="ORF">C8C76_11067</name>
</gene>
<evidence type="ECO:0000256" key="4">
    <source>
        <dbReference type="ARBA" id="ARBA00022777"/>
    </source>
</evidence>
<dbReference type="GO" id="GO:0005524">
    <property type="term" value="F:ATP binding"/>
    <property type="evidence" value="ECO:0007669"/>
    <property type="project" value="UniProtKB-KW"/>
</dbReference>
<evidence type="ECO:0000256" key="5">
    <source>
        <dbReference type="ARBA" id="ARBA00022840"/>
    </source>
</evidence>
<comment type="similarity">
    <text evidence="1">Belongs to the carbohydrate kinase PfkB family.</text>
</comment>
<dbReference type="PANTHER" id="PTHR43085:SF1">
    <property type="entry name" value="PSEUDOURIDINE KINASE-RELATED"/>
    <property type="match status" value="1"/>
</dbReference>
<dbReference type="EMBL" id="QAXS01000010">
    <property type="protein sequence ID" value="PTV99585.1"/>
    <property type="molecule type" value="Genomic_DNA"/>
</dbReference>
<evidence type="ECO:0000313" key="8">
    <source>
        <dbReference type="EMBL" id="TDP98257.1"/>
    </source>
</evidence>
<dbReference type="InterPro" id="IPR050306">
    <property type="entry name" value="PfkB_Carbo_kinase"/>
</dbReference>
<dbReference type="Pfam" id="PF00294">
    <property type="entry name" value="PfkB"/>
    <property type="match status" value="1"/>
</dbReference>
<dbReference type="PANTHER" id="PTHR43085">
    <property type="entry name" value="HEXOKINASE FAMILY MEMBER"/>
    <property type="match status" value="1"/>
</dbReference>
<reference evidence="7 9" key="1">
    <citation type="submission" date="2018-04" db="EMBL/GenBank/DDBJ databases">
        <title>Subsurface microbial communities from deep shales in Ohio and West Virginia, USA.</title>
        <authorList>
            <person name="Wrighton K."/>
        </authorList>
    </citation>
    <scope>NUCLEOTIDE SEQUENCE [LARGE SCALE GENOMIC DNA]</scope>
    <source>
        <strain evidence="8 10">MSL 7</strain>
        <strain evidence="7 9">WC1</strain>
    </source>
</reference>
<dbReference type="Gene3D" id="6.10.140.490">
    <property type="match status" value="1"/>
</dbReference>
<evidence type="ECO:0000313" key="9">
    <source>
        <dbReference type="Proteomes" id="UP000244089"/>
    </source>
</evidence>
<keyword evidence="3" id="KW-0547">Nucleotide-binding</keyword>
<dbReference type="CDD" id="cd01167">
    <property type="entry name" value="bac_FRK"/>
    <property type="match status" value="1"/>
</dbReference>
<evidence type="ECO:0000313" key="7">
    <source>
        <dbReference type="EMBL" id="PTV99585.1"/>
    </source>
</evidence>
<evidence type="ECO:0000256" key="3">
    <source>
        <dbReference type="ARBA" id="ARBA00022741"/>
    </source>
</evidence>
<evidence type="ECO:0000313" key="10">
    <source>
        <dbReference type="Proteomes" id="UP000295176"/>
    </source>
</evidence>
<dbReference type="PROSITE" id="PS00584">
    <property type="entry name" value="PFKB_KINASES_2"/>
    <property type="match status" value="1"/>
</dbReference>
<evidence type="ECO:0000256" key="2">
    <source>
        <dbReference type="ARBA" id="ARBA00022679"/>
    </source>
</evidence>
<dbReference type="GO" id="GO:0016301">
    <property type="term" value="F:kinase activity"/>
    <property type="evidence" value="ECO:0007669"/>
    <property type="project" value="UniProtKB-KW"/>
</dbReference>
<dbReference type="InterPro" id="IPR029056">
    <property type="entry name" value="Ribokinase-like"/>
</dbReference>
<comment type="caution">
    <text evidence="7">The sequence shown here is derived from an EMBL/GenBank/DDBJ whole genome shotgun (WGS) entry which is preliminary data.</text>
</comment>
<protein>
    <submittedName>
        <fullName evidence="7">Fructokinase</fullName>
    </submittedName>
</protein>
<feature type="domain" description="Carbohydrate kinase PfkB" evidence="6">
    <location>
        <begin position="16"/>
        <end position="309"/>
    </location>
</feature>
<dbReference type="InterPro" id="IPR011611">
    <property type="entry name" value="PfkB_dom"/>
</dbReference>
<accession>A0A2T5RKN5</accession>
<evidence type="ECO:0000256" key="1">
    <source>
        <dbReference type="ARBA" id="ARBA00010688"/>
    </source>
</evidence>
<keyword evidence="2" id="KW-0808">Transferase</keyword>
<dbReference type="SUPFAM" id="SSF53613">
    <property type="entry name" value="Ribokinase-like"/>
    <property type="match status" value="1"/>
</dbReference>
<proteinExistence type="inferred from homology"/>
<organism evidence="7 9">
    <name type="scientific">Halanaerobium saccharolyticum</name>
    <dbReference type="NCBI Taxonomy" id="43595"/>
    <lineage>
        <taxon>Bacteria</taxon>
        <taxon>Bacillati</taxon>
        <taxon>Bacillota</taxon>
        <taxon>Clostridia</taxon>
        <taxon>Halanaerobiales</taxon>
        <taxon>Halanaerobiaceae</taxon>
        <taxon>Halanaerobium</taxon>
    </lineage>
</organism>
<dbReference type="AlphaFoldDB" id="A0A2T5RKN5"/>
<evidence type="ECO:0000259" key="6">
    <source>
        <dbReference type="Pfam" id="PF00294"/>
    </source>
</evidence>
<name>A0A2T5RKN5_9FIRM</name>
<sequence>MLTVHNSLNFEANDFDITAYGEVLLDMISREEAPLKECANFTRYFGGSPANVLVNMQRLENKTAFISRVGDDEFGEYLTEILENEGVNLDCMQYDPEEGTPIIFVNKSKETPSWLAYRGADINLQISEQIYDKVDNSSIFFTGSFILSKNPARSTAIKIIEYAVKKNKFFAFDPSFRASLWPEGNKGSEIIRELISQADVIKPSLDDAYHLYGQDHPENYLKKYHSDGAKIVVLSLGKDGVLLSDSSSEPLHIPVFSEKVVDVTGAGDSFWSGFLTGILKGLPIKEAARLGNAVAAFKIQGVGALSSVPPLMEIMSYYDIQPIEGGKLNERN</sequence>
<dbReference type="Gene3D" id="3.40.1620.20">
    <property type="match status" value="1"/>
</dbReference>
<dbReference type="Gene3D" id="3.40.1190.30">
    <property type="match status" value="1"/>
</dbReference>
<keyword evidence="4 7" id="KW-0418">Kinase</keyword>
<dbReference type="EMBL" id="SNXX01000005">
    <property type="protein sequence ID" value="TDP98257.1"/>
    <property type="molecule type" value="Genomic_DNA"/>
</dbReference>